<evidence type="ECO:0000256" key="3">
    <source>
        <dbReference type="ARBA" id="ARBA00022723"/>
    </source>
</evidence>
<dbReference type="InterPro" id="IPR050121">
    <property type="entry name" value="Cytochrome_P450_monoxygenase"/>
</dbReference>
<keyword evidence="9" id="KW-1185">Reference proteome</keyword>
<dbReference type="SUPFAM" id="SSF48264">
    <property type="entry name" value="Cytochrome P450"/>
    <property type="match status" value="1"/>
</dbReference>
<dbReference type="GO" id="GO:0004497">
    <property type="term" value="F:monooxygenase activity"/>
    <property type="evidence" value="ECO:0007669"/>
    <property type="project" value="UniProtKB-KW"/>
</dbReference>
<dbReference type="InterPro" id="IPR017972">
    <property type="entry name" value="Cyt_P450_CS"/>
</dbReference>
<dbReference type="Pfam" id="PF00067">
    <property type="entry name" value="p450"/>
    <property type="match status" value="1"/>
</dbReference>
<dbReference type="STRING" id="1664694.A0A0N0NHU2"/>
<keyword evidence="8" id="KW-0808">Transferase</keyword>
<evidence type="ECO:0000256" key="4">
    <source>
        <dbReference type="ARBA" id="ARBA00023002"/>
    </source>
</evidence>
<dbReference type="EMBL" id="LFJN01000053">
    <property type="protein sequence ID" value="KPI34669.1"/>
    <property type="molecule type" value="Genomic_DNA"/>
</dbReference>
<accession>A0A0N0NHU2</accession>
<dbReference type="InterPro" id="IPR002403">
    <property type="entry name" value="Cyt_P450_E_grp-IV"/>
</dbReference>
<evidence type="ECO:0000256" key="6">
    <source>
        <dbReference type="PIRSR" id="PIRSR602403-1"/>
    </source>
</evidence>
<comment type="similarity">
    <text evidence="2 7">Belongs to the cytochrome P450 family.</text>
</comment>
<gene>
    <name evidence="8" type="ORF">AB675_51</name>
</gene>
<proteinExistence type="inferred from homology"/>
<dbReference type="PRINTS" id="PR00465">
    <property type="entry name" value="EP450IV"/>
</dbReference>
<dbReference type="OrthoDB" id="3945418at2759"/>
<dbReference type="PANTHER" id="PTHR24305">
    <property type="entry name" value="CYTOCHROME P450"/>
    <property type="match status" value="1"/>
</dbReference>
<dbReference type="GO" id="GO:0008168">
    <property type="term" value="F:methyltransferase activity"/>
    <property type="evidence" value="ECO:0007669"/>
    <property type="project" value="UniProtKB-KW"/>
</dbReference>
<sequence>MTLHLFTLPALRSLDRHPYLNSLKWPIILVLASAVFYVSRIVYRIFLHPLSRFPGPRQAAISSSWLKKASKGGNVEGVIAQLHRHHKSAAIRIAPNELHIDDVDYYKVIYNQTAPFPKNKDFYDGFQTPHTVFAETDPALHKIRRKKLNPFFSKSAVNSLQGLIEEKLGNLTKRLNAFADGHTCNLSNAFRCLTADVISEYAFGSCLNLTLESDDQFYSGFLKAFDTLTRGLWDFIYSPLLRKISANTPRRLAEMSTALQPIFGLVAYAEASLSSLKKFSGRKTGAIFESLEGISHQEAVAEAMDFFAAGTDTTAYTLCVAVTELTKQPVIADKLSIELGSTVDGEDLPALTRLEQLPYLTACVKESLRFALATPGRLPRIVPPGVALVINGIAVPAGTVVGMSATTMHHNTRLWGDDAKVFRPERWLADEMLDQNMVAFSKGQRNCIGQNLAMAEITLVLARLFKDYRFEFAEGTALPPGPDKFVVDVGHPGLLMLVKRRA</sequence>
<dbReference type="PANTHER" id="PTHR24305:SF234">
    <property type="entry name" value="CYTOCHROME P450"/>
    <property type="match status" value="1"/>
</dbReference>
<evidence type="ECO:0000256" key="7">
    <source>
        <dbReference type="RuleBase" id="RU000461"/>
    </source>
</evidence>
<keyword evidence="8" id="KW-0489">Methyltransferase</keyword>
<keyword evidence="4 7" id="KW-0560">Oxidoreductase</keyword>
<dbReference type="GO" id="GO:0005506">
    <property type="term" value="F:iron ion binding"/>
    <property type="evidence" value="ECO:0007669"/>
    <property type="project" value="InterPro"/>
</dbReference>
<dbReference type="GO" id="GO:0032259">
    <property type="term" value="P:methylation"/>
    <property type="evidence" value="ECO:0007669"/>
    <property type="project" value="UniProtKB-KW"/>
</dbReference>
<dbReference type="PRINTS" id="PR00385">
    <property type="entry name" value="P450"/>
</dbReference>
<dbReference type="AlphaFoldDB" id="A0A0N0NHU2"/>
<keyword evidence="5 6" id="KW-0408">Iron</keyword>
<feature type="binding site" description="axial binding residue" evidence="6">
    <location>
        <position position="447"/>
    </location>
    <ligand>
        <name>heme</name>
        <dbReference type="ChEBI" id="CHEBI:30413"/>
    </ligand>
    <ligandPart>
        <name>Fe</name>
        <dbReference type="ChEBI" id="CHEBI:18248"/>
    </ligandPart>
</feature>
<protein>
    <submittedName>
        <fullName evidence="8">Pisatin demethylase</fullName>
    </submittedName>
</protein>
<dbReference type="GO" id="GO:0020037">
    <property type="term" value="F:heme binding"/>
    <property type="evidence" value="ECO:0007669"/>
    <property type="project" value="InterPro"/>
</dbReference>
<dbReference type="Proteomes" id="UP000038010">
    <property type="component" value="Unassembled WGS sequence"/>
</dbReference>
<dbReference type="RefSeq" id="XP_017994632.1">
    <property type="nucleotide sequence ID" value="XM_018145393.1"/>
</dbReference>
<dbReference type="VEuPathDB" id="FungiDB:AB675_51"/>
<dbReference type="GeneID" id="28737164"/>
<reference evidence="8 9" key="1">
    <citation type="submission" date="2015-06" db="EMBL/GenBank/DDBJ databases">
        <title>Draft genome of the ant-associated black yeast Phialophora attae CBS 131958.</title>
        <authorList>
            <person name="Moreno L.F."/>
            <person name="Stielow B.J."/>
            <person name="de Hoog S."/>
            <person name="Vicente V.A."/>
            <person name="Weiss V.A."/>
            <person name="de Vries M."/>
            <person name="Cruz L.M."/>
            <person name="Souza E.M."/>
        </authorList>
    </citation>
    <scope>NUCLEOTIDE SEQUENCE [LARGE SCALE GENOMIC DNA]</scope>
    <source>
        <strain evidence="8 9">CBS 131958</strain>
    </source>
</reference>
<evidence type="ECO:0000256" key="1">
    <source>
        <dbReference type="ARBA" id="ARBA00001971"/>
    </source>
</evidence>
<comment type="cofactor">
    <cofactor evidence="1 6">
        <name>heme</name>
        <dbReference type="ChEBI" id="CHEBI:30413"/>
    </cofactor>
</comment>
<evidence type="ECO:0000313" key="9">
    <source>
        <dbReference type="Proteomes" id="UP000038010"/>
    </source>
</evidence>
<evidence type="ECO:0000256" key="5">
    <source>
        <dbReference type="ARBA" id="ARBA00023004"/>
    </source>
</evidence>
<dbReference type="PROSITE" id="PS00086">
    <property type="entry name" value="CYTOCHROME_P450"/>
    <property type="match status" value="1"/>
</dbReference>
<dbReference type="InterPro" id="IPR001128">
    <property type="entry name" value="Cyt_P450"/>
</dbReference>
<dbReference type="CDD" id="cd11062">
    <property type="entry name" value="CYP58-like"/>
    <property type="match status" value="1"/>
</dbReference>
<dbReference type="Gene3D" id="1.10.630.10">
    <property type="entry name" value="Cytochrome P450"/>
    <property type="match status" value="1"/>
</dbReference>
<keyword evidence="6 7" id="KW-0349">Heme</keyword>
<organism evidence="8 9">
    <name type="scientific">Cyphellophora attinorum</name>
    <dbReference type="NCBI Taxonomy" id="1664694"/>
    <lineage>
        <taxon>Eukaryota</taxon>
        <taxon>Fungi</taxon>
        <taxon>Dikarya</taxon>
        <taxon>Ascomycota</taxon>
        <taxon>Pezizomycotina</taxon>
        <taxon>Eurotiomycetes</taxon>
        <taxon>Chaetothyriomycetidae</taxon>
        <taxon>Chaetothyriales</taxon>
        <taxon>Cyphellophoraceae</taxon>
        <taxon>Cyphellophora</taxon>
    </lineage>
</organism>
<comment type="caution">
    <text evidence="8">The sequence shown here is derived from an EMBL/GenBank/DDBJ whole genome shotgun (WGS) entry which is preliminary data.</text>
</comment>
<evidence type="ECO:0000256" key="2">
    <source>
        <dbReference type="ARBA" id="ARBA00010617"/>
    </source>
</evidence>
<keyword evidence="3 6" id="KW-0479">Metal-binding</keyword>
<dbReference type="GO" id="GO:0016705">
    <property type="term" value="F:oxidoreductase activity, acting on paired donors, with incorporation or reduction of molecular oxygen"/>
    <property type="evidence" value="ECO:0007669"/>
    <property type="project" value="InterPro"/>
</dbReference>
<dbReference type="InterPro" id="IPR036396">
    <property type="entry name" value="Cyt_P450_sf"/>
</dbReference>
<keyword evidence="7" id="KW-0503">Monooxygenase</keyword>
<evidence type="ECO:0000313" key="8">
    <source>
        <dbReference type="EMBL" id="KPI34669.1"/>
    </source>
</evidence>
<name>A0A0N0NHU2_9EURO</name>